<dbReference type="EMBL" id="JARYZI010000007">
    <property type="protein sequence ID" value="MDH8678761.1"/>
    <property type="molecule type" value="Genomic_DNA"/>
</dbReference>
<comment type="subcellular location">
    <subcellularLocation>
        <location evidence="1">Cytoplasm</location>
    </subcellularLocation>
</comment>
<feature type="domain" description="HTH marR-type" evidence="8">
    <location>
        <begin position="1"/>
        <end position="134"/>
    </location>
</feature>
<dbReference type="Gene3D" id="1.10.10.10">
    <property type="entry name" value="Winged helix-like DNA-binding domain superfamily/Winged helix DNA-binding domain"/>
    <property type="match status" value="1"/>
</dbReference>
<keyword evidence="3" id="KW-0238">DNA-binding</keyword>
<comment type="similarity">
    <text evidence="5">Belongs to the SarZ family.</text>
</comment>
<comment type="caution">
    <text evidence="9">The sequence shown here is derived from an EMBL/GenBank/DDBJ whole genome shotgun (WGS) entry which is preliminary data.</text>
</comment>
<sequence length="141" mass="15770">MKIDLIQSADAVGLFCRLHMKSKKELPIRSSEMGVLIYTSKQTDAVTPLMISQFFKITKPAVTTMVNALVNKGYLIRTASTIDKRSYTLEITSEGRTLVESTFEAYTEVIETLYEGMGEAKFKAFVELISEANAILSEERS</sequence>
<evidence type="ECO:0000256" key="1">
    <source>
        <dbReference type="ARBA" id="ARBA00004496"/>
    </source>
</evidence>
<keyword evidence="4" id="KW-0804">Transcription</keyword>
<evidence type="ECO:0000313" key="9">
    <source>
        <dbReference type="EMBL" id="MDH8678761.1"/>
    </source>
</evidence>
<dbReference type="PANTHER" id="PTHR42756">
    <property type="entry name" value="TRANSCRIPTIONAL REGULATOR, MARR"/>
    <property type="match status" value="1"/>
</dbReference>
<evidence type="ECO:0000256" key="2">
    <source>
        <dbReference type="ARBA" id="ARBA00023015"/>
    </source>
</evidence>
<dbReference type="PANTHER" id="PTHR42756:SF1">
    <property type="entry name" value="TRANSCRIPTIONAL REPRESSOR OF EMRAB OPERON"/>
    <property type="match status" value="1"/>
</dbReference>
<reference evidence="9 10" key="1">
    <citation type="submission" date="2023-04" db="EMBL/GenBank/DDBJ databases">
        <title>Fusibacter bizertensis strain WBS, isolated from littoral bottom sediments of the Arctic seas - biochemical and genomic analysis.</title>
        <authorList>
            <person name="Brioukhanov A.L."/>
        </authorList>
    </citation>
    <scope>NUCLEOTIDE SEQUENCE [LARGE SCALE GENOMIC DNA]</scope>
    <source>
        <strain evidence="9 10">WBS</strain>
    </source>
</reference>
<proteinExistence type="inferred from homology"/>
<keyword evidence="2" id="KW-0805">Transcription regulation</keyword>
<dbReference type="SMART" id="SM00347">
    <property type="entry name" value="HTH_MARR"/>
    <property type="match status" value="1"/>
</dbReference>
<evidence type="ECO:0000256" key="5">
    <source>
        <dbReference type="ARBA" id="ARBA00046337"/>
    </source>
</evidence>
<dbReference type="PRINTS" id="PR00598">
    <property type="entry name" value="HTHMARR"/>
</dbReference>
<dbReference type="InterPro" id="IPR036390">
    <property type="entry name" value="WH_DNA-bd_sf"/>
</dbReference>
<organism evidence="9 10">
    <name type="scientific">Fusibacter bizertensis</name>
    <dbReference type="NCBI Taxonomy" id="1488331"/>
    <lineage>
        <taxon>Bacteria</taxon>
        <taxon>Bacillati</taxon>
        <taxon>Bacillota</taxon>
        <taxon>Clostridia</taxon>
        <taxon>Eubacteriales</taxon>
        <taxon>Eubacteriales Family XII. Incertae Sedis</taxon>
        <taxon>Fusibacter</taxon>
    </lineage>
</organism>
<evidence type="ECO:0000256" key="3">
    <source>
        <dbReference type="ARBA" id="ARBA00023125"/>
    </source>
</evidence>
<dbReference type="InterPro" id="IPR000835">
    <property type="entry name" value="HTH_MarR-typ"/>
</dbReference>
<dbReference type="SUPFAM" id="SSF46785">
    <property type="entry name" value="Winged helix' DNA-binding domain"/>
    <property type="match status" value="1"/>
</dbReference>
<gene>
    <name evidence="9" type="ORF">QE109_11415</name>
</gene>
<dbReference type="InterPro" id="IPR036388">
    <property type="entry name" value="WH-like_DNA-bd_sf"/>
</dbReference>
<evidence type="ECO:0000313" key="10">
    <source>
        <dbReference type="Proteomes" id="UP001158045"/>
    </source>
</evidence>
<evidence type="ECO:0000259" key="8">
    <source>
        <dbReference type="PROSITE" id="PS50995"/>
    </source>
</evidence>
<accession>A0ABT6NED3</accession>
<dbReference type="Pfam" id="PF22381">
    <property type="entry name" value="Staph_reg_Sar_Rot"/>
    <property type="match status" value="1"/>
</dbReference>
<dbReference type="InterPro" id="IPR055166">
    <property type="entry name" value="Transc_reg_Sar_Rot_HTH"/>
</dbReference>
<evidence type="ECO:0000256" key="6">
    <source>
        <dbReference type="ARBA" id="ARBA00047188"/>
    </source>
</evidence>
<dbReference type="Proteomes" id="UP001158045">
    <property type="component" value="Unassembled WGS sequence"/>
</dbReference>
<dbReference type="RefSeq" id="WP_281094652.1">
    <property type="nucleotide sequence ID" value="NZ_JARYZI010000007.1"/>
</dbReference>
<evidence type="ECO:0000256" key="4">
    <source>
        <dbReference type="ARBA" id="ARBA00023163"/>
    </source>
</evidence>
<keyword evidence="10" id="KW-1185">Reference proteome</keyword>
<name>A0ABT6NED3_9FIRM</name>
<protein>
    <recommendedName>
        <fullName evidence="6">HTH-type transcriptional regulator SarZ</fullName>
    </recommendedName>
    <alternativeName>
        <fullName evidence="7">Staphylococcal accessory regulator Z</fullName>
    </alternativeName>
</protein>
<dbReference type="PROSITE" id="PS50995">
    <property type="entry name" value="HTH_MARR_2"/>
    <property type="match status" value="1"/>
</dbReference>
<evidence type="ECO:0000256" key="7">
    <source>
        <dbReference type="ARBA" id="ARBA00047207"/>
    </source>
</evidence>